<comment type="caution">
    <text evidence="5">The sequence shown here is derived from an EMBL/GenBank/DDBJ whole genome shotgun (WGS) entry which is preliminary data.</text>
</comment>
<keyword evidence="2 5" id="KW-0378">Hydrolase</keyword>
<dbReference type="Gene3D" id="3.20.20.300">
    <property type="entry name" value="Glycoside hydrolase, family 3, N-terminal domain"/>
    <property type="match status" value="1"/>
</dbReference>
<reference evidence="5" key="1">
    <citation type="submission" date="2022-12" db="EMBL/GenBank/DDBJ databases">
        <title>Reference genome sequencing for broad-spectrum identification of bacterial and archaeal isolates by mass spectrometry.</title>
        <authorList>
            <person name="Sekiguchi Y."/>
            <person name="Tourlousse D.M."/>
        </authorList>
    </citation>
    <scope>NUCLEOTIDE SEQUENCE</scope>
    <source>
        <strain evidence="5">14</strain>
    </source>
</reference>
<gene>
    <name evidence="5" type="primary">bglX</name>
    <name evidence="5" type="ORF">ARHIZOSPH14_08480</name>
</gene>
<dbReference type="SMART" id="SM01217">
    <property type="entry name" value="Fn3_like"/>
    <property type="match status" value="1"/>
</dbReference>
<dbReference type="Gene3D" id="3.40.50.1700">
    <property type="entry name" value="Glycoside hydrolase family 3 C-terminal domain"/>
    <property type="match status" value="1"/>
</dbReference>
<dbReference type="AlphaFoldDB" id="A0A9W6CPT8"/>
<feature type="signal peptide" evidence="3">
    <location>
        <begin position="1"/>
        <end position="34"/>
    </location>
</feature>
<dbReference type="InterPro" id="IPR013783">
    <property type="entry name" value="Ig-like_fold"/>
</dbReference>
<name>A0A9W6CPT8_9MICO</name>
<dbReference type="GO" id="GO:0009251">
    <property type="term" value="P:glucan catabolic process"/>
    <property type="evidence" value="ECO:0007669"/>
    <property type="project" value="TreeGrafter"/>
</dbReference>
<dbReference type="PANTHER" id="PTHR42715:SF10">
    <property type="entry name" value="BETA-GLUCOSIDASE"/>
    <property type="match status" value="1"/>
</dbReference>
<dbReference type="InterPro" id="IPR050288">
    <property type="entry name" value="Cellulose_deg_GH3"/>
</dbReference>
<accession>A0A9W6CPT8</accession>
<dbReference type="InterPro" id="IPR036881">
    <property type="entry name" value="Glyco_hydro_3_C_sf"/>
</dbReference>
<dbReference type="InterPro" id="IPR002772">
    <property type="entry name" value="Glyco_hydro_3_C"/>
</dbReference>
<evidence type="ECO:0000259" key="4">
    <source>
        <dbReference type="SMART" id="SM01217"/>
    </source>
</evidence>
<evidence type="ECO:0000256" key="2">
    <source>
        <dbReference type="ARBA" id="ARBA00022801"/>
    </source>
</evidence>
<dbReference type="PRINTS" id="PR00133">
    <property type="entry name" value="GLHYDRLASE3"/>
</dbReference>
<evidence type="ECO:0000256" key="3">
    <source>
        <dbReference type="SAM" id="SignalP"/>
    </source>
</evidence>
<dbReference type="PANTHER" id="PTHR42715">
    <property type="entry name" value="BETA-GLUCOSIDASE"/>
    <property type="match status" value="1"/>
</dbReference>
<feature type="chain" id="PRO_5040808755" evidence="3">
    <location>
        <begin position="35"/>
        <end position="753"/>
    </location>
</feature>
<dbReference type="Pfam" id="PF01915">
    <property type="entry name" value="Glyco_hydro_3_C"/>
    <property type="match status" value="1"/>
</dbReference>
<protein>
    <submittedName>
        <fullName evidence="5">Glycosyl hydrolase</fullName>
    </submittedName>
</protein>
<keyword evidence="6" id="KW-1185">Reference proteome</keyword>
<dbReference type="Proteomes" id="UP001144396">
    <property type="component" value="Unassembled WGS sequence"/>
</dbReference>
<dbReference type="SUPFAM" id="SSF51445">
    <property type="entry name" value="(Trans)glycosidases"/>
    <property type="match status" value="1"/>
</dbReference>
<evidence type="ECO:0000313" key="6">
    <source>
        <dbReference type="Proteomes" id="UP001144396"/>
    </source>
</evidence>
<evidence type="ECO:0000256" key="1">
    <source>
        <dbReference type="ARBA" id="ARBA00005336"/>
    </source>
</evidence>
<dbReference type="PROSITE" id="PS51318">
    <property type="entry name" value="TAT"/>
    <property type="match status" value="1"/>
</dbReference>
<dbReference type="GO" id="GO:0008422">
    <property type="term" value="F:beta-glucosidase activity"/>
    <property type="evidence" value="ECO:0007669"/>
    <property type="project" value="TreeGrafter"/>
</dbReference>
<proteinExistence type="inferred from homology"/>
<feature type="domain" description="Fibronectin type III-like" evidence="4">
    <location>
        <begin position="667"/>
        <end position="742"/>
    </location>
</feature>
<dbReference type="Pfam" id="PF14310">
    <property type="entry name" value="Fn3-like"/>
    <property type="match status" value="1"/>
</dbReference>
<dbReference type="InterPro" id="IPR026891">
    <property type="entry name" value="Fn3-like"/>
</dbReference>
<dbReference type="Pfam" id="PF00933">
    <property type="entry name" value="Glyco_hydro_3"/>
    <property type="match status" value="1"/>
</dbReference>
<dbReference type="InterPro" id="IPR001764">
    <property type="entry name" value="Glyco_hydro_3_N"/>
</dbReference>
<organism evidence="5 6">
    <name type="scientific">Agromyces rhizosphaerae</name>
    <dbReference type="NCBI Taxonomy" id="88374"/>
    <lineage>
        <taxon>Bacteria</taxon>
        <taxon>Bacillati</taxon>
        <taxon>Actinomycetota</taxon>
        <taxon>Actinomycetes</taxon>
        <taxon>Micrococcales</taxon>
        <taxon>Microbacteriaceae</taxon>
        <taxon>Agromyces</taxon>
    </lineage>
</organism>
<dbReference type="InterPro" id="IPR036962">
    <property type="entry name" value="Glyco_hydro_3_N_sf"/>
</dbReference>
<dbReference type="EMBL" id="BSDP01000001">
    <property type="protein sequence ID" value="GLI26606.1"/>
    <property type="molecule type" value="Genomic_DNA"/>
</dbReference>
<keyword evidence="3" id="KW-0732">Signal</keyword>
<dbReference type="Gene3D" id="2.60.40.10">
    <property type="entry name" value="Immunoglobulins"/>
    <property type="match status" value="1"/>
</dbReference>
<comment type="similarity">
    <text evidence="1">Belongs to the glycosyl hydrolase 3 family.</text>
</comment>
<sequence length="753" mass="80300">MTHTHTTGRRPASRRRGAVTALAASALAAPMLFAATAAPAAAEEVDCSTVPWMDTSASAEERAHALLDASEQHQIYRWLVEQPANDPTRTEWRPGFNGEDDIVYPEQVPCTPLVIYANGPEGLHRTSGTTAWPAPLAVAATWNLELGEAKAVATAAESFDKQHAVILGPGIASGRNPLSGRTPEYFGEDPILSGLMGAANVRGLEDGNPDKPVLANLKHYTANEQEFARQSSSSNMDERTFKQIYDLPYEIAVRRSDPGSLMCAYNQVNGVFACENEMLTTSLREDYPFEGYVMSDFGAVHSTAESLNAGLDQELNRPRWFSPARLDAALANGEITQERIEEAAFRVVRSYIDVGLFDHLIPDEEAGDVSTAEHKALAREIAEQSTVLLKNDGALPLAEGDLTVAVIGQNASTTPTDGVSSETSCAAFIPFGGGGPVLDCTEMVDPLTAITERVEAAGGTVVYDNGADPAQAADVAAGADVAIVFGYLLMGEFGDAEDLNLDGNGDELIAAVAASAPSTVAVLGAGTAVEMPWLDDVDAVFQAWFSGEQGGPALASLLYGDVNPSGKLPMTFPASFEDTPVGQDAARYPGIEDSEGVYQVEYSEGLKVGYRWYESEGIDPLFAFGHGLSYTEFSYENVKVTPQSTTGDKEIRVRFKLTNTGDVAGTEVAQVYLELPDATGEPSKRLVGWERVTLEPGQHRNVQVTLSAEDLADMHLLEYWDTAAGDWSTAPGTYVVTVGGSVEADAAASFTIK</sequence>
<dbReference type="InterPro" id="IPR006311">
    <property type="entry name" value="TAT_signal"/>
</dbReference>
<evidence type="ECO:0000313" key="5">
    <source>
        <dbReference type="EMBL" id="GLI26606.1"/>
    </source>
</evidence>
<dbReference type="SUPFAM" id="SSF52279">
    <property type="entry name" value="Beta-D-glucan exohydrolase, C-terminal domain"/>
    <property type="match status" value="1"/>
</dbReference>
<dbReference type="InterPro" id="IPR017853">
    <property type="entry name" value="GH"/>
</dbReference>